<evidence type="ECO:0000259" key="8">
    <source>
        <dbReference type="Pfam" id="PF07885"/>
    </source>
</evidence>
<dbReference type="OrthoDB" id="3790831at2"/>
<evidence type="ECO:0000256" key="4">
    <source>
        <dbReference type="ARBA" id="ARBA00022989"/>
    </source>
</evidence>
<comment type="caution">
    <text evidence="10">The sequence shown here is derived from an EMBL/GenBank/DDBJ whole genome shotgun (WGS) entry which is preliminary data.</text>
</comment>
<feature type="transmembrane region" description="Helical" evidence="7">
    <location>
        <begin position="893"/>
        <end position="910"/>
    </location>
</feature>
<sequence>MDSLWLLLGVGVLAATLADVFLSALNFDESGFLAGRVARVQWRLLRRVTRRLPRRWRPAALRQVTGLQVVVMVAVWVCGTILGYGLIYYSQMSPSTFSTSGGDRELNFFDALYFSAAQLATVGGSVLTASTDPLRFLSILESLTGVVLISLILTFLLGVYDVIGSLNTLCRQFSSAERGVGSAVASLAPHFHDGQVDGLDSHLDAVSDALTSYMDGLRLHHAAYYFQSGRDQFALPYALSMVGGTIGALNWGLPTGHPASVQASLPPLTYQFLEFTDQLQDLLRWSDRQVPEVVPHDVFAAHAGDGVLDSPRDRWVTTFLGLNAQMARLAGVEPLADMDDVYRRYSRWLPFAYRSQSTTLAVSDDLDYQPLIVTDMPVSVLREHSPVVLESVEVVPGVTPWAVRQDGTKEALRPDLGLHLLRERAGQVDPGHVRLRAATRALLASGGTVATLFVVFDALGDDQAVPAAIFGGFAAMLSTGLANAPGLRERRLASLVAILPVWLVLLLGALTSGEPWWRAALLVVVALAGTGARRFGPLAGALGGVTFMTFYFALILRLDLSDVPFFAAAALVGVVWSYVCSYVLLPDRPLHMLQQGVEALTHQMTTSVATLVDAVSWARWDPDIRQRVAVDMKRTHRTAAFVAGQLARETSDTEAIRMAEGLRLRVFDAELAMVNLKNAARGVTGTTLSLQTRGRLGGMLETLRADLTSRLAQREPGWTAGPPALDTPSRPWPTEALNLVKAAQAFHSAVLLLAAWQSDPHAVDPLDPHDPEGDAALADLAVAGAGGDAAKGRFQPWTRRSVQTAVATALSLAVGAAISGAHQFWAVLAAYQTLGSTDGETLSKGSRRVAGTVVGAAAGFAIATVGGGRGEIVVPVLAVALFASVYYRPVASGVATFWTTLIFAGIYEYLGRLTTVAIEQRILETFLGAMIALCVAWWVLPTRTRSRINKDITTLTRDLQLILSGSFERLTSREEIPRSAVQKRLLGIDHQVRDLNADAAPLRHTIGSYETGGIEALLTAVWSLTSITRELVHTVERTRTEHLDTDGPDWPQVRQTIEQNLAALLTALSDRVPAEVVTDLPPVDEATLTPGAREVHDLADLTNQTILALVELVAPESDED</sequence>
<feature type="transmembrane region" description="Helical" evidence="7">
    <location>
        <begin position="922"/>
        <end position="940"/>
    </location>
</feature>
<dbReference type="InterPro" id="IPR049453">
    <property type="entry name" value="Memb_transporter_dom"/>
</dbReference>
<feature type="transmembrane region" description="Helical" evidence="7">
    <location>
        <begin position="142"/>
        <end position="163"/>
    </location>
</feature>
<dbReference type="SUPFAM" id="SSF81324">
    <property type="entry name" value="Voltage-gated potassium channels"/>
    <property type="match status" value="1"/>
</dbReference>
<comment type="subcellular location">
    <subcellularLocation>
        <location evidence="1">Cell membrane</location>
        <topology evidence="1">Multi-pass membrane protein</topology>
    </subcellularLocation>
</comment>
<keyword evidence="2" id="KW-1003">Cell membrane</keyword>
<dbReference type="Pfam" id="PF07885">
    <property type="entry name" value="Ion_trans_2"/>
    <property type="match status" value="1"/>
</dbReference>
<evidence type="ECO:0000256" key="7">
    <source>
        <dbReference type="SAM" id="Phobius"/>
    </source>
</evidence>
<reference evidence="10 11" key="1">
    <citation type="submission" date="2019-04" db="EMBL/GenBank/DDBJ databases">
        <authorList>
            <person name="Dong K."/>
        </authorList>
    </citation>
    <scope>NUCLEOTIDE SEQUENCE [LARGE SCALE GENOMIC DNA]</scope>
    <source>
        <strain evidence="11">dk3543</strain>
    </source>
</reference>
<evidence type="ECO:0000256" key="6">
    <source>
        <dbReference type="ARBA" id="ARBA00043993"/>
    </source>
</evidence>
<feature type="transmembrane region" description="Helical" evidence="7">
    <location>
        <begin position="492"/>
        <end position="510"/>
    </location>
</feature>
<dbReference type="Pfam" id="PF13515">
    <property type="entry name" value="FUSC_2"/>
    <property type="match status" value="1"/>
</dbReference>
<dbReference type="InterPro" id="IPR013099">
    <property type="entry name" value="K_chnl_dom"/>
</dbReference>
<evidence type="ECO:0000259" key="9">
    <source>
        <dbReference type="Pfam" id="PF13515"/>
    </source>
</evidence>
<evidence type="ECO:0000313" key="10">
    <source>
        <dbReference type="EMBL" id="TKI62635.1"/>
    </source>
</evidence>
<gene>
    <name evidence="10" type="ORF">FC770_09725</name>
</gene>
<feature type="transmembrane region" description="Helical" evidence="7">
    <location>
        <begin position="805"/>
        <end position="828"/>
    </location>
</feature>
<name>A0A4U2YPP2_9ACTN</name>
<comment type="similarity">
    <text evidence="6">Belongs to the YccS/YhfK family.</text>
</comment>
<feature type="domain" description="Potassium channel" evidence="8">
    <location>
        <begin position="80"/>
        <end position="156"/>
    </location>
</feature>
<dbReference type="GO" id="GO:0005886">
    <property type="term" value="C:plasma membrane"/>
    <property type="evidence" value="ECO:0007669"/>
    <property type="project" value="UniProtKB-SubCell"/>
</dbReference>
<feature type="transmembrane region" description="Helical" evidence="7">
    <location>
        <begin position="564"/>
        <end position="585"/>
    </location>
</feature>
<evidence type="ECO:0000256" key="3">
    <source>
        <dbReference type="ARBA" id="ARBA00022692"/>
    </source>
</evidence>
<feature type="transmembrane region" description="Helical" evidence="7">
    <location>
        <begin position="516"/>
        <end position="532"/>
    </location>
</feature>
<keyword evidence="3 7" id="KW-0812">Transmembrane</keyword>
<keyword evidence="11" id="KW-1185">Reference proteome</keyword>
<keyword evidence="5 7" id="KW-0472">Membrane</keyword>
<protein>
    <submittedName>
        <fullName evidence="10">Uncharacterized protein</fullName>
    </submittedName>
</protein>
<dbReference type="RefSeq" id="WP_137065904.1">
    <property type="nucleotide sequence ID" value="NZ_CP040748.1"/>
</dbReference>
<dbReference type="PANTHER" id="PTHR30509:SF9">
    <property type="entry name" value="MULTIDRUG RESISTANCE PROTEIN MDTO"/>
    <property type="match status" value="1"/>
</dbReference>
<dbReference type="PANTHER" id="PTHR30509">
    <property type="entry name" value="P-HYDROXYBENZOIC ACID EFFLUX PUMP SUBUNIT-RELATED"/>
    <property type="match status" value="1"/>
</dbReference>
<feature type="transmembrane region" description="Helical" evidence="7">
    <location>
        <begin position="465"/>
        <end position="485"/>
    </location>
</feature>
<keyword evidence="4 7" id="KW-1133">Transmembrane helix</keyword>
<feature type="transmembrane region" description="Helical" evidence="7">
    <location>
        <begin position="66"/>
        <end position="90"/>
    </location>
</feature>
<accession>A0A4U2YPP2</accession>
<evidence type="ECO:0000313" key="11">
    <source>
        <dbReference type="Proteomes" id="UP000307808"/>
    </source>
</evidence>
<feature type="transmembrane region" description="Helical" evidence="7">
    <location>
        <begin position="848"/>
        <end position="865"/>
    </location>
</feature>
<feature type="transmembrane region" description="Helical" evidence="7">
    <location>
        <begin position="111"/>
        <end position="130"/>
    </location>
</feature>
<evidence type="ECO:0000256" key="1">
    <source>
        <dbReference type="ARBA" id="ARBA00004651"/>
    </source>
</evidence>
<organism evidence="10 11">
    <name type="scientific">Nocardioides jishulii</name>
    <dbReference type="NCBI Taxonomy" id="2575440"/>
    <lineage>
        <taxon>Bacteria</taxon>
        <taxon>Bacillati</taxon>
        <taxon>Actinomycetota</taxon>
        <taxon>Actinomycetes</taxon>
        <taxon>Propionibacteriales</taxon>
        <taxon>Nocardioidaceae</taxon>
        <taxon>Nocardioides</taxon>
    </lineage>
</organism>
<proteinExistence type="inferred from homology"/>
<dbReference type="Proteomes" id="UP000307808">
    <property type="component" value="Unassembled WGS sequence"/>
</dbReference>
<dbReference type="AlphaFoldDB" id="A0A4U2YPP2"/>
<feature type="domain" description="Integral membrane bound transporter" evidence="9">
    <location>
        <begin position="811"/>
        <end position="935"/>
    </location>
</feature>
<dbReference type="EMBL" id="SZPY01000002">
    <property type="protein sequence ID" value="TKI62635.1"/>
    <property type="molecule type" value="Genomic_DNA"/>
</dbReference>
<feature type="transmembrane region" description="Helical" evidence="7">
    <location>
        <begin position="441"/>
        <end position="459"/>
    </location>
</feature>
<evidence type="ECO:0000256" key="5">
    <source>
        <dbReference type="ARBA" id="ARBA00023136"/>
    </source>
</evidence>
<evidence type="ECO:0000256" key="2">
    <source>
        <dbReference type="ARBA" id="ARBA00022475"/>
    </source>
</evidence>
<dbReference type="Gene3D" id="1.10.287.70">
    <property type="match status" value="1"/>
</dbReference>
<feature type="transmembrane region" description="Helical" evidence="7">
    <location>
        <begin position="539"/>
        <end position="558"/>
    </location>
</feature>